<dbReference type="InterPro" id="IPR046879">
    <property type="entry name" value="KANL3/Tex30_Abhydrolase"/>
</dbReference>
<name>A0A0F7FWW2_9ACTN</name>
<feature type="domain" description="KANL3/Tex30 alpha/beta hydrolase-like" evidence="1">
    <location>
        <begin position="40"/>
        <end position="145"/>
    </location>
</feature>
<organism evidence="2 3">
    <name type="scientific">Streptomyces xiamenensis</name>
    <dbReference type="NCBI Taxonomy" id="408015"/>
    <lineage>
        <taxon>Bacteria</taxon>
        <taxon>Bacillati</taxon>
        <taxon>Actinomycetota</taxon>
        <taxon>Actinomycetes</taxon>
        <taxon>Kitasatosporales</taxon>
        <taxon>Streptomycetaceae</taxon>
        <taxon>Streptomyces</taxon>
    </lineage>
</organism>
<dbReference type="AlphaFoldDB" id="A0A0F7FWW2"/>
<accession>A0A0F7FWW2</accession>
<dbReference type="Gene3D" id="3.40.50.1820">
    <property type="entry name" value="alpha/beta hydrolase"/>
    <property type="match status" value="1"/>
</dbReference>
<evidence type="ECO:0000313" key="3">
    <source>
        <dbReference type="Proteomes" id="UP000034034"/>
    </source>
</evidence>
<gene>
    <name evidence="2" type="ORF">SXIM_36710</name>
</gene>
<dbReference type="EMBL" id="CP009922">
    <property type="protein sequence ID" value="AKG45055.1"/>
    <property type="molecule type" value="Genomic_DNA"/>
</dbReference>
<dbReference type="SUPFAM" id="SSF53474">
    <property type="entry name" value="alpha/beta-Hydrolases"/>
    <property type="match status" value="1"/>
</dbReference>
<dbReference type="Proteomes" id="UP000034034">
    <property type="component" value="Chromosome"/>
</dbReference>
<reference evidence="2" key="1">
    <citation type="submission" date="2019-08" db="EMBL/GenBank/DDBJ databases">
        <title>Complete genome sequence of a mangrove-derived Streptomyces xiamenensis.</title>
        <authorList>
            <person name="Xu J."/>
        </authorList>
    </citation>
    <scope>NUCLEOTIDE SEQUENCE</scope>
    <source>
        <strain evidence="2">318</strain>
    </source>
</reference>
<dbReference type="STRING" id="408015.SXIM_36710"/>
<proteinExistence type="predicted"/>
<protein>
    <submittedName>
        <fullName evidence="2">Esterase</fullName>
    </submittedName>
</protein>
<dbReference type="HOGENOM" id="CLU_081587_0_0_11"/>
<dbReference type="InterPro" id="IPR029058">
    <property type="entry name" value="AB_hydrolase_fold"/>
</dbReference>
<dbReference type="PATRIC" id="fig|408015.6.peg.3719"/>
<evidence type="ECO:0000313" key="2">
    <source>
        <dbReference type="EMBL" id="AKG45055.1"/>
    </source>
</evidence>
<keyword evidence="3" id="KW-1185">Reference proteome</keyword>
<dbReference type="Pfam" id="PF20408">
    <property type="entry name" value="Abhydrolase_11"/>
    <property type="match status" value="1"/>
</dbReference>
<evidence type="ECO:0000259" key="1">
    <source>
        <dbReference type="Pfam" id="PF20408"/>
    </source>
</evidence>
<dbReference type="KEGG" id="sxi:SXIM_36710"/>
<sequence>MRPFIRTVAGAARDDVLIGSVRYRVRGWNGREEDPLRDTRRALAELSERFPGLPTILVGHSMGGRAALRAADTPQVTDVLALAPWCPDGEPVEHLKGKHVVVLHGDRDRITDPRASASFVDRARAAGARAEFTPVTGGDHAMLRRSDHWHRTVACTVTNLLAGLPTAPRPPDSSPDPTR</sequence>